<dbReference type="Pfam" id="PF03401">
    <property type="entry name" value="TctC"/>
    <property type="match status" value="1"/>
</dbReference>
<evidence type="ECO:0000256" key="1">
    <source>
        <dbReference type="ARBA" id="ARBA00006987"/>
    </source>
</evidence>
<dbReference type="SUPFAM" id="SSF53850">
    <property type="entry name" value="Periplasmic binding protein-like II"/>
    <property type="match status" value="1"/>
</dbReference>
<protein>
    <recommendedName>
        <fullName evidence="5">Tripartite tricarboxylate transporter substrate binding protein</fullName>
    </recommendedName>
</protein>
<evidence type="ECO:0008006" key="5">
    <source>
        <dbReference type="Google" id="ProtNLM"/>
    </source>
</evidence>
<dbReference type="InterPro" id="IPR042100">
    <property type="entry name" value="Bug_dom1"/>
</dbReference>
<accession>A0ABN7Q245</accession>
<dbReference type="CDD" id="cd07012">
    <property type="entry name" value="PBP2_Bug_TTT"/>
    <property type="match status" value="1"/>
</dbReference>
<gene>
    <name evidence="3" type="ORF">LMG26411_04535</name>
</gene>
<dbReference type="EMBL" id="CAJPVI010000030">
    <property type="protein sequence ID" value="CAG2154102.1"/>
    <property type="molecule type" value="Genomic_DNA"/>
</dbReference>
<evidence type="ECO:0000313" key="4">
    <source>
        <dbReference type="Proteomes" id="UP000672657"/>
    </source>
</evidence>
<evidence type="ECO:0000256" key="2">
    <source>
        <dbReference type="SAM" id="SignalP"/>
    </source>
</evidence>
<feature type="chain" id="PRO_5045075907" description="Tripartite tricarboxylate transporter substrate binding protein" evidence="2">
    <location>
        <begin position="44"/>
        <end position="343"/>
    </location>
</feature>
<dbReference type="InterPro" id="IPR005064">
    <property type="entry name" value="BUG"/>
</dbReference>
<name>A0ABN7Q245_9BURK</name>
<comment type="caution">
    <text evidence="3">The sequence shown here is derived from an EMBL/GenBank/DDBJ whole genome shotgun (WGS) entry which is preliminary data.</text>
</comment>
<sequence length="343" mass="36566">MFSPIRILQFSALLNRHRRKLLQTALTTTLVSMTAGISSPAFAAYPDRPIVIVVPFSAGGSTDVLARLLARPMQEMLKRPVVVENRVGAAGAIGAAFVAKSNPDGYTVLFGGVGTNILNSLTIPETPYHPQRDFAAVGEVCTVDYVLVVKADSPFKSLSDVIAKAKAEKDSVSYMSTGNKGPLHLGMAYLSKMAGVSLVHAPYKGESAALPDVLAGRVDIGIMTVPFTTPLIREGKLRAIASVGNKRSALLPQVPTVAESGFPTYALPIWIGLSVPAATAKERIDLLNRALHHALSDSDVKSRMSALGVSPVGSSPSEFSAFQDRERERWLLMIKESGTALDK</sequence>
<dbReference type="PANTHER" id="PTHR42928">
    <property type="entry name" value="TRICARBOXYLATE-BINDING PROTEIN"/>
    <property type="match status" value="1"/>
</dbReference>
<keyword evidence="2" id="KW-0732">Signal</keyword>
<dbReference type="PANTHER" id="PTHR42928:SF5">
    <property type="entry name" value="BLR1237 PROTEIN"/>
    <property type="match status" value="1"/>
</dbReference>
<dbReference type="RefSeq" id="WP_211955521.1">
    <property type="nucleotide sequence ID" value="NZ_CAJPVI010000030.1"/>
</dbReference>
<dbReference type="Proteomes" id="UP000672657">
    <property type="component" value="Unassembled WGS sequence"/>
</dbReference>
<reference evidence="3 4" key="1">
    <citation type="submission" date="2021-03" db="EMBL/GenBank/DDBJ databases">
        <authorList>
            <person name="Peeters C."/>
        </authorList>
    </citation>
    <scope>NUCLEOTIDE SEQUENCE [LARGE SCALE GENOMIC DNA]</scope>
    <source>
        <strain evidence="3 4">LMG 26411</strain>
    </source>
</reference>
<keyword evidence="4" id="KW-1185">Reference proteome</keyword>
<proteinExistence type="inferred from homology"/>
<comment type="similarity">
    <text evidence="1">Belongs to the UPF0065 (bug) family.</text>
</comment>
<feature type="signal peptide" evidence="2">
    <location>
        <begin position="1"/>
        <end position="43"/>
    </location>
</feature>
<dbReference type="Gene3D" id="3.40.190.150">
    <property type="entry name" value="Bordetella uptake gene, domain 1"/>
    <property type="match status" value="1"/>
</dbReference>
<dbReference type="PIRSF" id="PIRSF017082">
    <property type="entry name" value="YflP"/>
    <property type="match status" value="1"/>
</dbReference>
<organism evidence="3 4">
    <name type="scientific">Cupriavidus numazuensis</name>
    <dbReference type="NCBI Taxonomy" id="221992"/>
    <lineage>
        <taxon>Bacteria</taxon>
        <taxon>Pseudomonadati</taxon>
        <taxon>Pseudomonadota</taxon>
        <taxon>Betaproteobacteria</taxon>
        <taxon>Burkholderiales</taxon>
        <taxon>Burkholderiaceae</taxon>
        <taxon>Cupriavidus</taxon>
    </lineage>
</organism>
<dbReference type="Gene3D" id="3.40.190.10">
    <property type="entry name" value="Periplasmic binding protein-like II"/>
    <property type="match status" value="1"/>
</dbReference>
<evidence type="ECO:0000313" key="3">
    <source>
        <dbReference type="EMBL" id="CAG2154102.1"/>
    </source>
</evidence>